<evidence type="ECO:0000313" key="8">
    <source>
        <dbReference type="EMBL" id="PXF43174.1"/>
    </source>
</evidence>
<dbReference type="Gene3D" id="2.170.150.20">
    <property type="entry name" value="Peptide methionine sulfoxide reductase"/>
    <property type="match status" value="1"/>
</dbReference>
<proteinExistence type="inferred from homology"/>
<keyword evidence="3 5" id="KW-0862">Zinc</keyword>
<dbReference type="InterPro" id="IPR011057">
    <property type="entry name" value="Mss4-like_sf"/>
</dbReference>
<dbReference type="EC" id="1.8.4.12" evidence="5"/>
<keyword evidence="4 5" id="KW-0560">Oxidoreductase</keyword>
<keyword evidence="9" id="KW-1185">Reference proteome</keyword>
<dbReference type="OrthoDB" id="44061at2759"/>
<reference evidence="8 9" key="1">
    <citation type="journal article" date="2018" name="Mol. Biol. Evol.">
        <title>Analysis of the draft genome of the red seaweed Gracilariopsis chorda provides insights into genome size evolution in Rhodophyta.</title>
        <authorList>
            <person name="Lee J."/>
            <person name="Yang E.C."/>
            <person name="Graf L."/>
            <person name="Yang J.H."/>
            <person name="Qiu H."/>
            <person name="Zel Zion U."/>
            <person name="Chan C.X."/>
            <person name="Stephens T.G."/>
            <person name="Weber A.P.M."/>
            <person name="Boo G.H."/>
            <person name="Boo S.M."/>
            <person name="Kim K.M."/>
            <person name="Shin Y."/>
            <person name="Jung M."/>
            <person name="Lee S.J."/>
            <person name="Yim H.S."/>
            <person name="Lee J.H."/>
            <person name="Bhattacharya D."/>
            <person name="Yoon H.S."/>
        </authorList>
    </citation>
    <scope>NUCLEOTIDE SEQUENCE [LARGE SCALE GENOMIC DNA]</scope>
    <source>
        <strain evidence="8 9">SKKU-2015</strain>
        <tissue evidence="8">Whole body</tissue>
    </source>
</reference>
<evidence type="ECO:0000256" key="3">
    <source>
        <dbReference type="ARBA" id="ARBA00022833"/>
    </source>
</evidence>
<dbReference type="GO" id="GO:0033743">
    <property type="term" value="F:peptide-methionine (R)-S-oxide reductase activity"/>
    <property type="evidence" value="ECO:0007669"/>
    <property type="project" value="UniProtKB-EC"/>
</dbReference>
<protein>
    <recommendedName>
        <fullName evidence="5">Peptide-methionine (R)-S-oxide reductase</fullName>
        <ecNumber evidence="5">1.8.4.12</ecNumber>
    </recommendedName>
</protein>
<sequence length="193" mass="21245">MAAFVTPFSLIRALSPRPPLTSARRPRQFCVPPFRMSSTDTSGASVGKMPAGKDAESMSDSDWRSVLTREEYSIIRKKGTEYPGTGEYDSFYPKEGHFVCRACGNPLYSAESKFKSGCGWPAFDKCYRGGVAIERDASLGMVRTEILCAKCGGHLGHVFEGERFTQTNERHCVNSVSVKYVDGKYDGAEAKVL</sequence>
<dbReference type="NCBIfam" id="TIGR00357">
    <property type="entry name" value="peptide-methionine (R)-S-oxide reductase MsrB"/>
    <property type="match status" value="1"/>
</dbReference>
<evidence type="ECO:0000256" key="5">
    <source>
        <dbReference type="RuleBase" id="RU365044"/>
    </source>
</evidence>
<name>A0A2V3IM65_9FLOR</name>
<evidence type="ECO:0000256" key="4">
    <source>
        <dbReference type="ARBA" id="ARBA00023002"/>
    </source>
</evidence>
<dbReference type="InterPro" id="IPR028427">
    <property type="entry name" value="Met_Sox_Rdtase_MsrB"/>
</dbReference>
<comment type="catalytic activity">
    <reaction evidence="5">
        <text>L-methionyl-[protein] + [thioredoxin]-disulfide + H2O = L-methionyl-(R)-S-oxide-[protein] + [thioredoxin]-dithiol</text>
        <dbReference type="Rhea" id="RHEA:24164"/>
        <dbReference type="Rhea" id="RHEA-COMP:10698"/>
        <dbReference type="Rhea" id="RHEA-COMP:10700"/>
        <dbReference type="Rhea" id="RHEA-COMP:12313"/>
        <dbReference type="Rhea" id="RHEA-COMP:12314"/>
        <dbReference type="ChEBI" id="CHEBI:15377"/>
        <dbReference type="ChEBI" id="CHEBI:16044"/>
        <dbReference type="ChEBI" id="CHEBI:29950"/>
        <dbReference type="ChEBI" id="CHEBI:45764"/>
        <dbReference type="ChEBI" id="CHEBI:50058"/>
        <dbReference type="EC" id="1.8.4.12"/>
    </reaction>
</comment>
<dbReference type="GO" id="GO:0030091">
    <property type="term" value="P:protein repair"/>
    <property type="evidence" value="ECO:0007669"/>
    <property type="project" value="InterPro"/>
</dbReference>
<evidence type="ECO:0000259" key="7">
    <source>
        <dbReference type="PROSITE" id="PS51790"/>
    </source>
</evidence>
<dbReference type="PANTHER" id="PTHR46081">
    <property type="entry name" value="PEPTIDE METHIONINE SULFOXIDE REDUCTASE 2"/>
    <property type="match status" value="1"/>
</dbReference>
<dbReference type="Pfam" id="PF01641">
    <property type="entry name" value="SelR"/>
    <property type="match status" value="1"/>
</dbReference>
<feature type="region of interest" description="Disordered" evidence="6">
    <location>
        <begin position="31"/>
        <end position="61"/>
    </location>
</feature>
<evidence type="ECO:0000256" key="2">
    <source>
        <dbReference type="ARBA" id="ARBA00022723"/>
    </source>
</evidence>
<dbReference type="SUPFAM" id="SSF51316">
    <property type="entry name" value="Mss4-like"/>
    <property type="match status" value="1"/>
</dbReference>
<evidence type="ECO:0000256" key="6">
    <source>
        <dbReference type="SAM" id="MobiDB-lite"/>
    </source>
</evidence>
<feature type="compositionally biased region" description="Basic and acidic residues" evidence="6">
    <location>
        <begin position="51"/>
        <end position="61"/>
    </location>
</feature>
<dbReference type="Proteomes" id="UP000247409">
    <property type="component" value="Unassembled WGS sequence"/>
</dbReference>
<dbReference type="STRING" id="448386.A0A2V3IM65"/>
<dbReference type="PANTHER" id="PTHR46081:SF8">
    <property type="entry name" value="PEPTIDE METHIONINE SULFOXIDE REDUCTASE 2"/>
    <property type="match status" value="1"/>
</dbReference>
<dbReference type="GO" id="GO:0046872">
    <property type="term" value="F:metal ion binding"/>
    <property type="evidence" value="ECO:0007669"/>
    <property type="project" value="UniProtKB-KW"/>
</dbReference>
<dbReference type="InterPro" id="IPR002579">
    <property type="entry name" value="Met_Sox_Rdtase_MsrB_dom"/>
</dbReference>
<dbReference type="GO" id="GO:0006979">
    <property type="term" value="P:response to oxidative stress"/>
    <property type="evidence" value="ECO:0007669"/>
    <property type="project" value="InterPro"/>
</dbReference>
<keyword evidence="2 5" id="KW-0479">Metal-binding</keyword>
<organism evidence="8 9">
    <name type="scientific">Gracilariopsis chorda</name>
    <dbReference type="NCBI Taxonomy" id="448386"/>
    <lineage>
        <taxon>Eukaryota</taxon>
        <taxon>Rhodophyta</taxon>
        <taxon>Florideophyceae</taxon>
        <taxon>Rhodymeniophycidae</taxon>
        <taxon>Gracilariales</taxon>
        <taxon>Gracilariaceae</taxon>
        <taxon>Gracilariopsis</taxon>
    </lineage>
</organism>
<feature type="domain" description="MsrB" evidence="7">
    <location>
        <begin position="60"/>
        <end position="183"/>
    </location>
</feature>
<dbReference type="EMBL" id="NBIV01000135">
    <property type="protein sequence ID" value="PXF43174.1"/>
    <property type="molecule type" value="Genomic_DNA"/>
</dbReference>
<dbReference type="AlphaFoldDB" id="A0A2V3IM65"/>
<accession>A0A2V3IM65</accession>
<comment type="similarity">
    <text evidence="1 5">Belongs to the MsrB Met sulfoxide reductase family.</text>
</comment>
<gene>
    <name evidence="8" type="ORF">BWQ96_07118</name>
</gene>
<evidence type="ECO:0000256" key="1">
    <source>
        <dbReference type="ARBA" id="ARBA00007174"/>
    </source>
</evidence>
<dbReference type="PROSITE" id="PS51790">
    <property type="entry name" value="MSRB"/>
    <property type="match status" value="1"/>
</dbReference>
<evidence type="ECO:0000313" key="9">
    <source>
        <dbReference type="Proteomes" id="UP000247409"/>
    </source>
</evidence>
<comment type="cofactor">
    <cofactor evidence="5">
        <name>Zn(2+)</name>
        <dbReference type="ChEBI" id="CHEBI:29105"/>
    </cofactor>
    <text evidence="5">Binds 1 zinc ion per subunit.</text>
</comment>
<comment type="caution">
    <text evidence="8">The sequence shown here is derived from an EMBL/GenBank/DDBJ whole genome shotgun (WGS) entry which is preliminary data.</text>
</comment>